<reference evidence="1 2" key="1">
    <citation type="submission" date="2019-06" db="EMBL/GenBank/DDBJ databases">
        <title>Draft genomes of female and male turbot (Scophthalmus maximus).</title>
        <authorList>
            <person name="Xu H."/>
            <person name="Xu X.-W."/>
            <person name="Shao C."/>
            <person name="Chen S."/>
        </authorList>
    </citation>
    <scope>NUCLEOTIDE SEQUENCE [LARGE SCALE GENOMIC DNA]</scope>
    <source>
        <strain evidence="1">Ysfricsl-2016a</strain>
        <tissue evidence="1">Blood</tissue>
    </source>
</reference>
<proteinExistence type="predicted"/>
<protein>
    <submittedName>
        <fullName evidence="1">Uncharacterized protein</fullName>
    </submittedName>
</protein>
<dbReference type="Proteomes" id="UP000438429">
    <property type="component" value="Unassembled WGS sequence"/>
</dbReference>
<evidence type="ECO:0000313" key="1">
    <source>
        <dbReference type="EMBL" id="KAF0029589.1"/>
    </source>
</evidence>
<gene>
    <name evidence="1" type="ORF">F2P81_018694</name>
</gene>
<comment type="caution">
    <text evidence="1">The sequence shown here is derived from an EMBL/GenBank/DDBJ whole genome shotgun (WGS) entry which is preliminary data.</text>
</comment>
<accession>A0A6A4SAF6</accession>
<name>A0A6A4SAF6_SCOMX</name>
<sequence>MLLGLTADDGCEWLRWRKKRFEKRAETTPIAFVPLVCRFPASLRFHKSPGLNECGESAAGLARLLIAPKLLLFVVNDNNASCTTITCCLRSFERIPRDKFHRLLLIPLQKRITATGPGRTSAIASIRLLRSAAVSVDVVDFGALGTAAECTGLIEAS</sequence>
<evidence type="ECO:0000313" key="2">
    <source>
        <dbReference type="Proteomes" id="UP000438429"/>
    </source>
</evidence>
<dbReference type="EMBL" id="VEVO01000016">
    <property type="protein sequence ID" value="KAF0029589.1"/>
    <property type="molecule type" value="Genomic_DNA"/>
</dbReference>
<organism evidence="1 2">
    <name type="scientific">Scophthalmus maximus</name>
    <name type="common">Turbot</name>
    <name type="synonym">Psetta maxima</name>
    <dbReference type="NCBI Taxonomy" id="52904"/>
    <lineage>
        <taxon>Eukaryota</taxon>
        <taxon>Metazoa</taxon>
        <taxon>Chordata</taxon>
        <taxon>Craniata</taxon>
        <taxon>Vertebrata</taxon>
        <taxon>Euteleostomi</taxon>
        <taxon>Actinopterygii</taxon>
        <taxon>Neopterygii</taxon>
        <taxon>Teleostei</taxon>
        <taxon>Neoteleostei</taxon>
        <taxon>Acanthomorphata</taxon>
        <taxon>Carangaria</taxon>
        <taxon>Pleuronectiformes</taxon>
        <taxon>Pleuronectoidei</taxon>
        <taxon>Scophthalmidae</taxon>
        <taxon>Scophthalmus</taxon>
    </lineage>
</organism>
<dbReference type="AlphaFoldDB" id="A0A6A4SAF6"/>